<dbReference type="SMART" id="SM00098">
    <property type="entry name" value="alkPPc"/>
    <property type="match status" value="1"/>
</dbReference>
<evidence type="ECO:0000256" key="3">
    <source>
        <dbReference type="ARBA" id="ARBA00012647"/>
    </source>
</evidence>
<evidence type="ECO:0000256" key="1">
    <source>
        <dbReference type="ARBA" id="ARBA00004609"/>
    </source>
</evidence>
<feature type="binding site" evidence="14">
    <location>
        <position position="91"/>
    </location>
    <ligand>
        <name>Mg(2+)</name>
        <dbReference type="ChEBI" id="CHEBI:18420"/>
    </ligand>
</feature>
<feature type="binding site" evidence="14">
    <location>
        <position position="489"/>
    </location>
    <ligand>
        <name>Zn(2+)</name>
        <dbReference type="ChEBI" id="CHEBI:29105"/>
        <label>2</label>
    </ligand>
</feature>
<keyword evidence="6 14" id="KW-0479">Metal-binding</keyword>
<sequence>MKLICVLFAICLATLAGGLPRNLAPTIVTETSPVPTHPMDDPDWIPPTAPTHEKDRDYWLATGQYRLRQQLAAHSEPNVRVAKNVIIFIGDGLSIPTLAATRVYIGGEEQELSFERFPHTGLAKTYCINYQVSDSACTAAAILMGVKNNYGTIGVSGHVPLHNCPLSLLESNRLTSILAYAQQDGRSTGIVTNTRITHATPAVAYATAGARYWEDDTELPANGGGGCVDIATQLIHGTVGQNLTVVLGGGSRHFYPSGTLDRNGEPGRRQDGRNLVDEWISTMAERELRARFVHDRAGLAAIDAGQVDRLFGLFRGNHMSYRLLADQNHEPSLAEMTASALQLLKRNDRGFVLLVEGGLIDPAHHANLARLALDETVELHRAVEQAVTAMGGSGSDQQQEETLILVTADHSHTLTIGGYPVRGNDILSTGDFSRLDRMPFFTLTYANGMSYFDHFHETGGRRNPADMVDRHHDPTFTFPAAVPYEDETHGGDDVAVFARGPWAHLFSGLYEQHVIGHGLLYAACLGPEEFERSEACQERMRGSASTTGCCWIVLMLSALFLVWREVSLSKY</sequence>
<feature type="binding site" evidence="14">
    <location>
        <position position="365"/>
    </location>
    <ligand>
        <name>Zn(2+)</name>
        <dbReference type="ChEBI" id="CHEBI:29105"/>
        <label>2</label>
    </ligand>
</feature>
<protein>
    <recommendedName>
        <fullName evidence="3">alkaline phosphatase</fullName>
        <ecNumber evidence="3">3.1.3.1</ecNumber>
    </recommendedName>
</protein>
<dbReference type="OrthoDB" id="5818554at2759"/>
<dbReference type="SUPFAM" id="SSF53649">
    <property type="entry name" value="Alkaline phosphatase-like"/>
    <property type="match status" value="1"/>
</dbReference>
<dbReference type="AlphaFoldDB" id="A0A182FT21"/>
<evidence type="ECO:0000256" key="14">
    <source>
        <dbReference type="PIRSR" id="PIRSR601952-2"/>
    </source>
</evidence>
<reference evidence="16 17" key="1">
    <citation type="journal article" date="2017" name="G3 (Bethesda)">
        <title>The Physical Genome Mapping of Anopheles albimanus Corrected Scaffold Misassemblies and Identified Interarm Rearrangements in Genus Anopheles.</title>
        <authorList>
            <person name="Artemov G.N."/>
            <person name="Peery A.N."/>
            <person name="Jiang X."/>
            <person name="Tu Z."/>
            <person name="Stegniy V.N."/>
            <person name="Sharakhova M.V."/>
            <person name="Sharakhov I.V."/>
        </authorList>
    </citation>
    <scope>NUCLEOTIDE SEQUENCE [LARGE SCALE GENOMIC DNA]</scope>
    <source>
        <strain evidence="16 17">ALBI9_A</strain>
    </source>
</reference>
<evidence type="ECO:0000256" key="2">
    <source>
        <dbReference type="ARBA" id="ARBA00005984"/>
    </source>
</evidence>
<dbReference type="VEuPathDB" id="VectorBase:AALB009701"/>
<keyword evidence="11" id="KW-0325">Glycoprotein</keyword>
<dbReference type="InterPro" id="IPR001952">
    <property type="entry name" value="Alkaline_phosphatase"/>
</dbReference>
<reference evidence="16" key="2">
    <citation type="submission" date="2022-08" db="UniProtKB">
        <authorList>
            <consortium name="EnsemblMetazoa"/>
        </authorList>
    </citation>
    <scope>IDENTIFICATION</scope>
    <source>
        <strain evidence="16">STECLA/ALBI9_A</strain>
    </source>
</reference>
<dbReference type="GeneID" id="118456990"/>
<evidence type="ECO:0000256" key="9">
    <source>
        <dbReference type="ARBA" id="ARBA00022842"/>
    </source>
</evidence>
<keyword evidence="5" id="KW-0336">GPI-anchor</keyword>
<feature type="binding site" evidence="14">
    <location>
        <position position="198"/>
    </location>
    <ligand>
        <name>Mg(2+)</name>
        <dbReference type="ChEBI" id="CHEBI:18420"/>
    </ligand>
</feature>
<evidence type="ECO:0000256" key="7">
    <source>
        <dbReference type="ARBA" id="ARBA00022801"/>
    </source>
</evidence>
<comment type="cofactor">
    <cofactor evidence="14">
        <name>Zn(2+)</name>
        <dbReference type="ChEBI" id="CHEBI:29105"/>
    </cofactor>
    <text evidence="14">Binds 2 Zn(2+) ions.</text>
</comment>
<feature type="binding site" evidence="14">
    <location>
        <position position="410"/>
    </location>
    <ligand>
        <name>Zn(2+)</name>
        <dbReference type="ChEBI" id="CHEBI:29105"/>
        <label>2</label>
    </ligand>
</feature>
<evidence type="ECO:0000313" key="17">
    <source>
        <dbReference type="Proteomes" id="UP000069272"/>
    </source>
</evidence>
<keyword evidence="4" id="KW-1003">Cell membrane</keyword>
<dbReference type="RefSeq" id="XP_035774098.1">
    <property type="nucleotide sequence ID" value="XM_035918205.1"/>
</dbReference>
<dbReference type="PRINTS" id="PR00113">
    <property type="entry name" value="ALKPHPHTASE"/>
</dbReference>
<feature type="binding site" evidence="14">
    <location>
        <position position="409"/>
    </location>
    <ligand>
        <name>Zn(2+)</name>
        <dbReference type="ChEBI" id="CHEBI:29105"/>
        <label>2</label>
    </ligand>
</feature>
<keyword evidence="8 14" id="KW-0862">Zinc</keyword>
<organism evidence="16 17">
    <name type="scientific">Anopheles albimanus</name>
    <name type="common">New world malaria mosquito</name>
    <dbReference type="NCBI Taxonomy" id="7167"/>
    <lineage>
        <taxon>Eukaryota</taxon>
        <taxon>Metazoa</taxon>
        <taxon>Ecdysozoa</taxon>
        <taxon>Arthropoda</taxon>
        <taxon>Hexapoda</taxon>
        <taxon>Insecta</taxon>
        <taxon>Pterygota</taxon>
        <taxon>Neoptera</taxon>
        <taxon>Endopterygota</taxon>
        <taxon>Diptera</taxon>
        <taxon>Nematocera</taxon>
        <taxon>Culicoidea</taxon>
        <taxon>Culicidae</taxon>
        <taxon>Anophelinae</taxon>
        <taxon>Anopheles</taxon>
    </lineage>
</organism>
<dbReference type="GO" id="GO:0098552">
    <property type="term" value="C:side of membrane"/>
    <property type="evidence" value="ECO:0007669"/>
    <property type="project" value="UniProtKB-KW"/>
</dbReference>
<evidence type="ECO:0000256" key="10">
    <source>
        <dbReference type="ARBA" id="ARBA00023136"/>
    </source>
</evidence>
<feature type="binding site" evidence="14">
    <location>
        <position position="200"/>
    </location>
    <ligand>
        <name>Mg(2+)</name>
        <dbReference type="ChEBI" id="CHEBI:18420"/>
    </ligand>
</feature>
<feature type="binding site" evidence="14">
    <location>
        <position position="91"/>
    </location>
    <ligand>
        <name>Zn(2+)</name>
        <dbReference type="ChEBI" id="CHEBI:29105"/>
        <label>2</label>
    </ligand>
</feature>
<dbReference type="EC" id="3.1.3.1" evidence="3"/>
<feature type="binding site" evidence="14">
    <location>
        <position position="356"/>
    </location>
    <ligand>
        <name>Mg(2+)</name>
        <dbReference type="ChEBI" id="CHEBI:18420"/>
    </ligand>
</feature>
<evidence type="ECO:0000256" key="11">
    <source>
        <dbReference type="ARBA" id="ARBA00023180"/>
    </source>
</evidence>
<evidence type="ECO:0000313" key="16">
    <source>
        <dbReference type="EnsemblMetazoa" id="AALB009701-PA"/>
    </source>
</evidence>
<dbReference type="EnsemblMetazoa" id="AALB009701-RA">
    <property type="protein sequence ID" value="AALB009701-PA"/>
    <property type="gene ID" value="AALB009701"/>
</dbReference>
<keyword evidence="9 14" id="KW-0460">Magnesium</keyword>
<evidence type="ECO:0000256" key="5">
    <source>
        <dbReference type="ARBA" id="ARBA00022622"/>
    </source>
</evidence>
<dbReference type="PANTHER" id="PTHR11596:SF95">
    <property type="entry name" value="ALKALINE PHOSPHATASE-RELATED"/>
    <property type="match status" value="1"/>
</dbReference>
<dbReference type="VEuPathDB" id="VectorBase:AALB20_032218"/>
<keyword evidence="7" id="KW-0378">Hydrolase</keyword>
<evidence type="ECO:0000256" key="15">
    <source>
        <dbReference type="RuleBase" id="RU003946"/>
    </source>
</evidence>
<evidence type="ECO:0000256" key="12">
    <source>
        <dbReference type="ARBA" id="ARBA00023288"/>
    </source>
</evidence>
<evidence type="ECO:0000256" key="4">
    <source>
        <dbReference type="ARBA" id="ARBA00022475"/>
    </source>
</evidence>
<feature type="binding site" evidence="14">
    <location>
        <position position="361"/>
    </location>
    <ligand>
        <name>Zn(2+)</name>
        <dbReference type="ChEBI" id="CHEBI:29105"/>
        <label>2</label>
    </ligand>
</feature>
<dbReference type="CDD" id="cd16012">
    <property type="entry name" value="ALP"/>
    <property type="match status" value="1"/>
</dbReference>
<feature type="active site" description="Phosphoserine intermediate" evidence="13">
    <location>
        <position position="135"/>
    </location>
</feature>
<proteinExistence type="inferred from homology"/>
<evidence type="ECO:0000256" key="13">
    <source>
        <dbReference type="PIRSR" id="PIRSR601952-1"/>
    </source>
</evidence>
<accession>A0A182FT21</accession>
<dbReference type="Pfam" id="PF00245">
    <property type="entry name" value="Alk_phosphatase"/>
    <property type="match status" value="1"/>
</dbReference>
<dbReference type="STRING" id="7167.A0A182FT21"/>
<dbReference type="InterPro" id="IPR017850">
    <property type="entry name" value="Alkaline_phosphatase_core_sf"/>
</dbReference>
<keyword evidence="12" id="KW-0449">Lipoprotein</keyword>
<comment type="similarity">
    <text evidence="2 15">Belongs to the alkaline phosphatase family.</text>
</comment>
<name>A0A182FT21_ANOAL</name>
<dbReference type="KEGG" id="aali:118456990"/>
<comment type="subcellular location">
    <subcellularLocation>
        <location evidence="1">Cell membrane</location>
        <topology evidence="1">Lipid-anchor</topology>
        <topology evidence="1">GPI-anchor</topology>
    </subcellularLocation>
</comment>
<dbReference type="Proteomes" id="UP000069272">
    <property type="component" value="Chromosome 2R"/>
</dbReference>
<dbReference type="FunFam" id="3.40.720.10:FF:000008">
    <property type="entry name" value="Alkaline phosphatase"/>
    <property type="match status" value="1"/>
</dbReference>
<evidence type="ECO:0000256" key="8">
    <source>
        <dbReference type="ARBA" id="ARBA00022833"/>
    </source>
</evidence>
<dbReference type="PANTHER" id="PTHR11596">
    <property type="entry name" value="ALKALINE PHOSPHATASE"/>
    <property type="match status" value="1"/>
</dbReference>
<dbReference type="GO" id="GO:0046872">
    <property type="term" value="F:metal ion binding"/>
    <property type="evidence" value="ECO:0007669"/>
    <property type="project" value="UniProtKB-KW"/>
</dbReference>
<dbReference type="Gene3D" id="3.40.720.10">
    <property type="entry name" value="Alkaline Phosphatase, subunit A"/>
    <property type="match status" value="1"/>
</dbReference>
<dbReference type="GO" id="GO:0005886">
    <property type="term" value="C:plasma membrane"/>
    <property type="evidence" value="ECO:0007669"/>
    <property type="project" value="UniProtKB-SubCell"/>
</dbReference>
<dbReference type="GO" id="GO:0004035">
    <property type="term" value="F:alkaline phosphatase activity"/>
    <property type="evidence" value="ECO:0007669"/>
    <property type="project" value="UniProtKB-EC"/>
</dbReference>
<evidence type="ECO:0000256" key="6">
    <source>
        <dbReference type="ARBA" id="ARBA00022723"/>
    </source>
</evidence>
<keyword evidence="10" id="KW-0472">Membrane</keyword>
<comment type="cofactor">
    <cofactor evidence="14">
        <name>Mg(2+)</name>
        <dbReference type="ChEBI" id="CHEBI:18420"/>
    </cofactor>
    <text evidence="14">Binds 1 Mg(2+) ion.</text>
</comment>
<keyword evidence="17" id="KW-1185">Reference proteome</keyword>